<dbReference type="PANTHER" id="PTHR30335">
    <property type="entry name" value="INTEGRAL MEMBRANE PROTEIN OF SOXR-REDUCING COMPLEX"/>
    <property type="match status" value="1"/>
</dbReference>
<keyword evidence="12 13" id="KW-0472">Membrane</keyword>
<feature type="binding site" evidence="14">
    <location>
        <position position="387"/>
    </location>
    <ligand>
        <name>[4Fe-4S] cluster</name>
        <dbReference type="ChEBI" id="CHEBI:49883"/>
        <label>3</label>
    </ligand>
</feature>
<gene>
    <name evidence="14" type="primary">rnfB</name>
    <name evidence="13" type="synonym">rnfA</name>
    <name evidence="17" type="ORF">PXC00_09530</name>
</gene>
<evidence type="ECO:0000256" key="6">
    <source>
        <dbReference type="ARBA" id="ARBA00022737"/>
    </source>
</evidence>
<feature type="transmembrane region" description="Helical" evidence="13">
    <location>
        <begin position="110"/>
        <end position="130"/>
    </location>
</feature>
<feature type="domain" description="4Fe-4S ferredoxin-type" evidence="15">
    <location>
        <begin position="378"/>
        <end position="407"/>
    </location>
</feature>
<feature type="binding site" evidence="14">
    <location>
        <position position="275"/>
    </location>
    <ligand>
        <name>[4Fe-4S] cluster</name>
        <dbReference type="ChEBI" id="CHEBI:49883"/>
        <label>1</label>
    </ligand>
</feature>
<dbReference type="RefSeq" id="WP_275845297.1">
    <property type="nucleotide sequence ID" value="NZ_CP135996.1"/>
</dbReference>
<feature type="binding site" evidence="14">
    <location>
        <position position="393"/>
    </location>
    <ligand>
        <name>[4Fe-4S] cluster</name>
        <dbReference type="ChEBI" id="CHEBI:49883"/>
        <label>3</label>
    </ligand>
</feature>
<name>A0AA97D6Y1_9FIRM</name>
<feature type="transmembrane region" description="Helical" evidence="13">
    <location>
        <begin position="180"/>
        <end position="202"/>
    </location>
</feature>
<feature type="binding site" evidence="14">
    <location>
        <position position="267"/>
    </location>
    <ligand>
        <name>[4Fe-4S] cluster</name>
        <dbReference type="ChEBI" id="CHEBI:49883"/>
        <label>1</label>
    </ligand>
</feature>
<dbReference type="PROSITE" id="PS51379">
    <property type="entry name" value="4FE4S_FER_2"/>
    <property type="match status" value="3"/>
</dbReference>
<feature type="binding site" evidence="14">
    <location>
        <position position="364"/>
    </location>
    <ligand>
        <name>[4Fe-4S] cluster</name>
        <dbReference type="ChEBI" id="CHEBI:49883"/>
        <label>2</label>
    </ligand>
</feature>
<dbReference type="InterPro" id="IPR050133">
    <property type="entry name" value="NqrDE/RnfAE_oxidrdctase"/>
</dbReference>
<evidence type="ECO:0000256" key="13">
    <source>
        <dbReference type="HAMAP-Rule" id="MF_00459"/>
    </source>
</evidence>
<keyword evidence="6 14" id="KW-0677">Repeat</keyword>
<organism evidence="17 18">
    <name type="scientific">Caproicibacterium argilliputei</name>
    <dbReference type="NCBI Taxonomy" id="3030016"/>
    <lineage>
        <taxon>Bacteria</taxon>
        <taxon>Bacillati</taxon>
        <taxon>Bacillota</taxon>
        <taxon>Clostridia</taxon>
        <taxon>Eubacteriales</taxon>
        <taxon>Oscillospiraceae</taxon>
        <taxon>Caproicibacterium</taxon>
    </lineage>
</organism>
<dbReference type="SUPFAM" id="SSF54862">
    <property type="entry name" value="4Fe-4S ferredoxins"/>
    <property type="match status" value="2"/>
</dbReference>
<evidence type="ECO:0000259" key="15">
    <source>
        <dbReference type="PROSITE" id="PS51379"/>
    </source>
</evidence>
<dbReference type="GO" id="GO:0005886">
    <property type="term" value="C:plasma membrane"/>
    <property type="evidence" value="ECO:0007669"/>
    <property type="project" value="UniProtKB-SubCell"/>
</dbReference>
<dbReference type="Pfam" id="PF04060">
    <property type="entry name" value="FeS"/>
    <property type="match status" value="1"/>
</dbReference>
<keyword evidence="5 14" id="KW-0479">Metal-binding</keyword>
<dbReference type="Proteomes" id="UP001300604">
    <property type="component" value="Chromosome"/>
</dbReference>
<feature type="binding site" evidence="14">
    <location>
        <position position="397"/>
    </location>
    <ligand>
        <name>[4Fe-4S] cluster</name>
        <dbReference type="ChEBI" id="CHEBI:49883"/>
        <label>2</label>
    </ligand>
</feature>
<dbReference type="NCBIfam" id="TIGR01944">
    <property type="entry name" value="rnfB"/>
    <property type="match status" value="1"/>
</dbReference>
<dbReference type="PROSITE" id="PS51656">
    <property type="entry name" value="4FE4S"/>
    <property type="match status" value="1"/>
</dbReference>
<reference evidence="17" key="2">
    <citation type="submission" date="2024-06" db="EMBL/GenBank/DDBJ databases">
        <title>Caproicibacterium argilliputei sp. nov, a novel caproic acid producing anaerobic bacterium isolated from pit mud.</title>
        <authorList>
            <person name="Xia S."/>
        </authorList>
    </citation>
    <scope>NUCLEOTIDE SEQUENCE</scope>
    <source>
        <strain evidence="17">ZCY20-5</strain>
    </source>
</reference>
<feature type="region of interest" description="Hydrophobic" evidence="14">
    <location>
        <begin position="1"/>
        <end position="244"/>
    </location>
</feature>
<dbReference type="PROSITE" id="PS00198">
    <property type="entry name" value="4FE4S_FER_1"/>
    <property type="match status" value="1"/>
</dbReference>
<dbReference type="InterPro" id="IPR010207">
    <property type="entry name" value="Elect_transpt_cplx_RnfB/RsxB"/>
</dbReference>
<dbReference type="InterPro" id="IPR007202">
    <property type="entry name" value="4Fe-4S_dom"/>
</dbReference>
<evidence type="ECO:0000256" key="3">
    <source>
        <dbReference type="ARBA" id="ARBA00022485"/>
    </source>
</evidence>
<dbReference type="InterPro" id="IPR011293">
    <property type="entry name" value="Ion_transpt_RnfA/RsxA"/>
</dbReference>
<feature type="binding site" evidence="14">
    <location>
        <position position="292"/>
    </location>
    <ligand>
        <name>[4Fe-4S] cluster</name>
        <dbReference type="ChEBI" id="CHEBI:49883"/>
        <label>1</label>
    </ligand>
</feature>
<evidence type="ECO:0000313" key="17">
    <source>
        <dbReference type="EMBL" id="WOC31459.1"/>
    </source>
</evidence>
<sequence>MDKNQFLVSLFSIFLSSILTENYILSKFLGICPFLGVSKKLDTATGMSMAVIVVMFISTAVTFPIDQYLLKPYNMEYMQVVVFILIIASLVQLIETILKKSMPALYQALGIYLPLITTNCAVLGITQLVLTKNENYGQALVNAFGSGVGFLVAMVIFAGVRERTERNDFPKFMQGLPITLVSASLVAASFLGFAGMVDGMFGSVTLEAPKTSTIELSGSMQIIIPVVTVCVLGILFALILSVASTILAVPKDQKEEDIRAMLPGANCGACGFSGCDGYAAALAQGEAKPGLCAPGGAIVAKAIGDYLGVGGSADAQVAVVQCLGNDDNCTDKVVYEGISTCAAASLVSGGPTSCAYGCMGIGDCVNACQYDAIQVCNGAAVVDVTRCVGCTMCAQACPRHLIQMVPKKRQAVNRCSNCDKGAATTKVCKVGCIGCGKCAKVCPKEAITIENFNATVDPQKCVGCGLCTKECPRGCLTMMLVPKADTPANT</sequence>
<dbReference type="GO" id="GO:0051539">
    <property type="term" value="F:4 iron, 4 sulfur cluster binding"/>
    <property type="evidence" value="ECO:0007669"/>
    <property type="project" value="UniProtKB-UniRule"/>
</dbReference>
<dbReference type="InterPro" id="IPR003667">
    <property type="entry name" value="NqrDE/RnfAE"/>
</dbReference>
<feature type="transmembrane region" description="Helical" evidence="13">
    <location>
        <begin position="136"/>
        <end position="160"/>
    </location>
</feature>
<feature type="domain" description="4Fe-4S ferredoxin-type" evidence="15">
    <location>
        <begin position="452"/>
        <end position="481"/>
    </location>
</feature>
<evidence type="ECO:0000256" key="8">
    <source>
        <dbReference type="ARBA" id="ARBA00022982"/>
    </source>
</evidence>
<feature type="domain" description="4Fe-4S" evidence="16">
    <location>
        <begin position="250"/>
        <end position="309"/>
    </location>
</feature>
<comment type="cofactor">
    <cofactor evidence="14">
        <name>[4Fe-4S] cluster</name>
        <dbReference type="ChEBI" id="CHEBI:49883"/>
    </cofactor>
    <text evidence="14">Binds 3 [4Fe-4S] clusters.</text>
</comment>
<feature type="domain" description="4Fe-4S ferredoxin-type" evidence="15">
    <location>
        <begin position="423"/>
        <end position="451"/>
    </location>
</feature>
<evidence type="ECO:0000256" key="5">
    <source>
        <dbReference type="ARBA" id="ARBA00022723"/>
    </source>
</evidence>
<evidence type="ECO:0000256" key="7">
    <source>
        <dbReference type="ARBA" id="ARBA00022967"/>
    </source>
</evidence>
<dbReference type="HAMAP" id="MF_00459">
    <property type="entry name" value="RsxA_RnfA"/>
    <property type="match status" value="1"/>
</dbReference>
<keyword evidence="4 13" id="KW-0812">Transmembrane</keyword>
<dbReference type="PANTHER" id="PTHR30335:SF0">
    <property type="entry name" value="ION-TRANSLOCATING OXIDOREDUCTASE COMPLEX SUBUNIT A"/>
    <property type="match status" value="1"/>
</dbReference>
<keyword evidence="11 14" id="KW-0411">Iron-sulfur</keyword>
<evidence type="ECO:0000256" key="1">
    <source>
        <dbReference type="ARBA" id="ARBA00004127"/>
    </source>
</evidence>
<keyword evidence="7 13" id="KW-1278">Translocase</keyword>
<feature type="binding site" evidence="14">
    <location>
        <position position="270"/>
    </location>
    <ligand>
        <name>[4Fe-4S] cluster</name>
        <dbReference type="ChEBI" id="CHEBI:49883"/>
        <label>1</label>
    </ligand>
</feature>
<keyword evidence="8 13" id="KW-0249">Electron transport</keyword>
<dbReference type="GO" id="GO:0022900">
    <property type="term" value="P:electron transport chain"/>
    <property type="evidence" value="ECO:0007669"/>
    <property type="project" value="UniProtKB-UniRule"/>
</dbReference>
<dbReference type="Gene3D" id="3.30.70.20">
    <property type="match status" value="2"/>
</dbReference>
<keyword evidence="2 13" id="KW-0813">Transport</keyword>
<accession>A0AA97D6Y1</accession>
<keyword evidence="10 14" id="KW-0408">Iron</keyword>
<evidence type="ECO:0000256" key="9">
    <source>
        <dbReference type="ARBA" id="ARBA00022989"/>
    </source>
</evidence>
<evidence type="ECO:0000256" key="14">
    <source>
        <dbReference type="HAMAP-Rule" id="MF_00463"/>
    </source>
</evidence>
<keyword evidence="9 13" id="KW-1133">Transmembrane helix</keyword>
<dbReference type="EMBL" id="CP135996">
    <property type="protein sequence ID" value="WOC31459.1"/>
    <property type="molecule type" value="Genomic_DNA"/>
</dbReference>
<feature type="binding site" evidence="14">
    <location>
        <position position="354"/>
    </location>
    <ligand>
        <name>[4Fe-4S] cluster</name>
        <dbReference type="ChEBI" id="CHEBI:49883"/>
        <label>2</label>
    </ligand>
</feature>
<feature type="binding site" evidence="14">
    <location>
        <position position="390"/>
    </location>
    <ligand>
        <name>[4Fe-4S] cluster</name>
        <dbReference type="ChEBI" id="CHEBI:49883"/>
        <label>3</label>
    </ligand>
</feature>
<comment type="function">
    <text evidence="13">Part of a membrane-bound complex that couples electron transfer with translocation of ions across the membrane.</text>
</comment>
<dbReference type="GO" id="GO:0009055">
    <property type="term" value="F:electron transfer activity"/>
    <property type="evidence" value="ECO:0007669"/>
    <property type="project" value="InterPro"/>
</dbReference>
<comment type="caution">
    <text evidence="14">Lacks conserved residue(s) required for the propagation of feature annotation.</text>
</comment>
<evidence type="ECO:0000256" key="11">
    <source>
        <dbReference type="ARBA" id="ARBA00023014"/>
    </source>
</evidence>
<keyword evidence="3 14" id="KW-0004">4Fe-4S</keyword>
<proteinExistence type="inferred from homology"/>
<dbReference type="Pfam" id="PF00037">
    <property type="entry name" value="Fer4"/>
    <property type="match status" value="1"/>
</dbReference>
<dbReference type="GO" id="GO:0012505">
    <property type="term" value="C:endomembrane system"/>
    <property type="evidence" value="ECO:0007669"/>
    <property type="project" value="UniProtKB-SubCell"/>
</dbReference>
<dbReference type="EC" id="7.-.-.-" evidence="13"/>
<comment type="similarity">
    <text evidence="13">Belongs to the NqrDE/RnfAE family.</text>
</comment>
<dbReference type="AlphaFoldDB" id="A0AA97D6Y1"/>
<protein>
    <recommendedName>
        <fullName evidence="13 14">Multifunctional fusion protein</fullName>
    </recommendedName>
    <domain>
        <recommendedName>
            <fullName evidence="13">Ion-translocating oxidoreductase complex subunit A</fullName>
            <ecNumber evidence="13">7.-.-.-</ecNumber>
        </recommendedName>
        <alternativeName>
            <fullName evidence="13">Rnf electron transport complex subunit A</fullName>
        </alternativeName>
    </domain>
    <domain>
        <recommendedName>
            <fullName evidence="14">Ion-translocating oxidoreductase complex subunit B</fullName>
        </recommendedName>
        <alternativeName>
            <fullName evidence="14">Rnf electron transport complex subunit B</fullName>
        </alternativeName>
    </domain>
</protein>
<feature type="transmembrane region" description="Helical" evidence="13">
    <location>
        <begin position="46"/>
        <end position="65"/>
    </location>
</feature>
<keyword evidence="18" id="KW-1185">Reference proteome</keyword>
<dbReference type="InterPro" id="IPR017896">
    <property type="entry name" value="4Fe4S_Fe-S-bd"/>
</dbReference>
<comment type="subcellular location">
    <subcellularLocation>
        <location evidence="13">Cell membrane</location>
        <topology evidence="13">Multi-pass membrane protein</topology>
    </subcellularLocation>
    <subcellularLocation>
        <location evidence="1">Endomembrane system</location>
        <topology evidence="1">Multi-pass membrane protein</topology>
    </subcellularLocation>
</comment>
<evidence type="ECO:0000259" key="16">
    <source>
        <dbReference type="PROSITE" id="PS51656"/>
    </source>
</evidence>
<reference evidence="17" key="1">
    <citation type="submission" date="2023-09" db="EMBL/GenBank/DDBJ databases">
        <authorList>
            <person name="Zeng C."/>
        </authorList>
    </citation>
    <scope>NUCLEOTIDE SEQUENCE</scope>
    <source>
        <strain evidence="17">ZCY20-5</strain>
    </source>
</reference>
<dbReference type="Pfam" id="PF12838">
    <property type="entry name" value="Fer4_7"/>
    <property type="match status" value="1"/>
</dbReference>
<feature type="transmembrane region" description="Helical" evidence="13">
    <location>
        <begin position="222"/>
        <end position="249"/>
    </location>
</feature>
<feature type="binding site" evidence="14">
    <location>
        <position position="358"/>
    </location>
    <ligand>
        <name>[4Fe-4S] cluster</name>
        <dbReference type="ChEBI" id="CHEBI:49883"/>
        <label>2</label>
    </ligand>
</feature>
<evidence type="ECO:0000256" key="2">
    <source>
        <dbReference type="ARBA" id="ARBA00022448"/>
    </source>
</evidence>
<evidence type="ECO:0000313" key="18">
    <source>
        <dbReference type="Proteomes" id="UP001300604"/>
    </source>
</evidence>
<comment type="similarity">
    <text evidence="14">Belongs to the 4Fe4S bacterial-type ferredoxin family. RnfB subfamily.</text>
</comment>
<dbReference type="Gene3D" id="1.10.15.40">
    <property type="entry name" value="Electron transport complex subunit B, putative Fe-S cluster"/>
    <property type="match status" value="1"/>
</dbReference>
<evidence type="ECO:0000256" key="4">
    <source>
        <dbReference type="ARBA" id="ARBA00022692"/>
    </source>
</evidence>
<feature type="binding site" evidence="14">
    <location>
        <position position="368"/>
    </location>
    <ligand>
        <name>[4Fe-4S] cluster</name>
        <dbReference type="ChEBI" id="CHEBI:49883"/>
        <label>3</label>
    </ligand>
</feature>
<feature type="transmembrane region" description="Helical" evidence="13">
    <location>
        <begin position="77"/>
        <end position="98"/>
    </location>
</feature>
<dbReference type="CDD" id="cd10549">
    <property type="entry name" value="MtMvhB_like"/>
    <property type="match status" value="1"/>
</dbReference>
<evidence type="ECO:0000256" key="10">
    <source>
        <dbReference type="ARBA" id="ARBA00023004"/>
    </source>
</evidence>
<dbReference type="HAMAP" id="MF_00463">
    <property type="entry name" value="RsxB_RnfB"/>
    <property type="match status" value="1"/>
</dbReference>
<dbReference type="InterPro" id="IPR017900">
    <property type="entry name" value="4Fe4S_Fe_S_CS"/>
</dbReference>
<evidence type="ECO:0000256" key="12">
    <source>
        <dbReference type="ARBA" id="ARBA00023136"/>
    </source>
</evidence>
<keyword evidence="13" id="KW-1003">Cell membrane</keyword>
<dbReference type="NCBIfam" id="TIGR01943">
    <property type="entry name" value="rnfA"/>
    <property type="match status" value="1"/>
</dbReference>
<dbReference type="KEGG" id="carl:PXC00_09530"/>
<dbReference type="Pfam" id="PF02508">
    <property type="entry name" value="Rnf-Nqr"/>
    <property type="match status" value="1"/>
</dbReference>
<comment type="subunit">
    <text evidence="13">The complex is composed of six subunits: RnfA, RnfB, RnfC, RnfD, RnfE and RnfG.</text>
</comment>
<dbReference type="GO" id="GO:0046872">
    <property type="term" value="F:metal ion binding"/>
    <property type="evidence" value="ECO:0007669"/>
    <property type="project" value="UniProtKB-KW"/>
</dbReference>